<protein>
    <submittedName>
        <fullName evidence="1">Uncharacterized protein</fullName>
    </submittedName>
</protein>
<keyword evidence="2" id="KW-1185">Reference proteome</keyword>
<dbReference type="Proteomes" id="UP000033556">
    <property type="component" value="Unassembled WGS sequence"/>
</dbReference>
<organism evidence="1 2">
    <name type="scientific">Rickettsia amblyommatis str. Ac/Pa</name>
    <dbReference type="NCBI Taxonomy" id="1359164"/>
    <lineage>
        <taxon>Bacteria</taxon>
        <taxon>Pseudomonadati</taxon>
        <taxon>Pseudomonadota</taxon>
        <taxon>Alphaproteobacteria</taxon>
        <taxon>Rickettsiales</taxon>
        <taxon>Rickettsiaceae</taxon>
        <taxon>Rickettsieae</taxon>
        <taxon>Rickettsia</taxon>
        <taxon>spotted fever group</taxon>
    </lineage>
</organism>
<reference evidence="1 2" key="1">
    <citation type="submission" date="2015-01" db="EMBL/GenBank/DDBJ databases">
        <title>Genome Sequencing of Rickettsiales.</title>
        <authorList>
            <person name="Daugherty S.C."/>
            <person name="Su Q."/>
            <person name="Abolude K."/>
            <person name="Beier-Sexton M."/>
            <person name="Carlyon J.A."/>
            <person name="Carter R."/>
            <person name="Day N.P."/>
            <person name="Dumler S.J."/>
            <person name="Dyachenko V."/>
            <person name="Godinez A."/>
            <person name="Kurtti T.J."/>
            <person name="Lichay M."/>
            <person name="Mullins K.E."/>
            <person name="Ott S."/>
            <person name="Pappas-Brown V."/>
            <person name="Paris D.H."/>
            <person name="Patel P."/>
            <person name="Richards A.L."/>
            <person name="Sadzewicz L."/>
            <person name="Sears K."/>
            <person name="Seidman D."/>
            <person name="Sengamalay N."/>
            <person name="Stenos J."/>
            <person name="Tallon L.J."/>
            <person name="Vincent G."/>
            <person name="Fraser C.M."/>
            <person name="Munderloh U."/>
            <person name="Dunning-Hotopp J.C."/>
        </authorList>
    </citation>
    <scope>NUCLEOTIDE SEQUENCE [LARGE SCALE GENOMIC DNA]</scope>
    <source>
        <strain evidence="1 2">Ac/Pa</strain>
    </source>
</reference>
<gene>
    <name evidence="1" type="ORF">APHACPA_0057</name>
</gene>
<dbReference type="PATRIC" id="fig|1359164.3.peg.57"/>
<sequence length="61" mass="6779">MRGPVKSTASPRGLTTGFIKTINNTNNFSIFNWIPRSSHGMTEVKLIHATMPSHESRNPVL</sequence>
<proteinExistence type="predicted"/>
<evidence type="ECO:0000313" key="1">
    <source>
        <dbReference type="EMBL" id="KJV61057.1"/>
    </source>
</evidence>
<accession>A0A0F3N057</accession>
<evidence type="ECO:0000313" key="2">
    <source>
        <dbReference type="Proteomes" id="UP000033556"/>
    </source>
</evidence>
<comment type="caution">
    <text evidence="1">The sequence shown here is derived from an EMBL/GenBank/DDBJ whole genome shotgun (WGS) entry which is preliminary data.</text>
</comment>
<dbReference type="AlphaFoldDB" id="A0A0F3N057"/>
<dbReference type="EMBL" id="LANR01000001">
    <property type="protein sequence ID" value="KJV61057.1"/>
    <property type="molecule type" value="Genomic_DNA"/>
</dbReference>
<name>A0A0F3N057_RICAM</name>